<dbReference type="AlphaFoldDB" id="A0A1G2DCB7"/>
<evidence type="ECO:0008006" key="3">
    <source>
        <dbReference type="Google" id="ProtNLM"/>
    </source>
</evidence>
<dbReference type="GO" id="GO:0006450">
    <property type="term" value="P:regulation of translational fidelity"/>
    <property type="evidence" value="ECO:0007669"/>
    <property type="project" value="InterPro"/>
</dbReference>
<dbReference type="Gene3D" id="1.10.20.60">
    <property type="entry name" value="Glu-tRNAGln amidotransferase C subunit, N-terminal domain"/>
    <property type="match status" value="1"/>
</dbReference>
<dbReference type="NCBIfam" id="TIGR00135">
    <property type="entry name" value="gatC"/>
    <property type="match status" value="1"/>
</dbReference>
<dbReference type="GO" id="GO:0070681">
    <property type="term" value="P:glutaminyl-tRNAGln biosynthesis via transamidation"/>
    <property type="evidence" value="ECO:0007669"/>
    <property type="project" value="TreeGrafter"/>
</dbReference>
<gene>
    <name evidence="1" type="ORF">A3D67_01855</name>
</gene>
<dbReference type="SUPFAM" id="SSF141000">
    <property type="entry name" value="Glu-tRNAGln amidotransferase C subunit"/>
    <property type="match status" value="1"/>
</dbReference>
<reference evidence="1 2" key="1">
    <citation type="journal article" date="2016" name="Nat. Commun.">
        <title>Thousands of microbial genomes shed light on interconnected biogeochemical processes in an aquifer system.</title>
        <authorList>
            <person name="Anantharaman K."/>
            <person name="Brown C.T."/>
            <person name="Hug L.A."/>
            <person name="Sharon I."/>
            <person name="Castelle C.J."/>
            <person name="Probst A.J."/>
            <person name="Thomas B.C."/>
            <person name="Singh A."/>
            <person name="Wilkins M.J."/>
            <person name="Karaoz U."/>
            <person name="Brodie E.L."/>
            <person name="Williams K.H."/>
            <person name="Hubbard S.S."/>
            <person name="Banfield J.F."/>
        </authorList>
    </citation>
    <scope>NUCLEOTIDE SEQUENCE [LARGE SCALE GENOMIC DNA]</scope>
</reference>
<dbReference type="PANTHER" id="PTHR15004">
    <property type="entry name" value="GLUTAMYL-TRNA(GLN) AMIDOTRANSFERASE SUBUNIT C, MITOCHONDRIAL"/>
    <property type="match status" value="1"/>
</dbReference>
<organism evidence="1 2">
    <name type="scientific">Candidatus Lloydbacteria bacterium RIFCSPHIGHO2_02_FULL_51_22</name>
    <dbReference type="NCBI Taxonomy" id="1798663"/>
    <lineage>
        <taxon>Bacteria</taxon>
        <taxon>Candidatus Lloydiibacteriota</taxon>
    </lineage>
</organism>
<evidence type="ECO:0000313" key="2">
    <source>
        <dbReference type="Proteomes" id="UP000178099"/>
    </source>
</evidence>
<protein>
    <recommendedName>
        <fullName evidence="3">Aspartyl/glutamyl-tRNA(Asn/Gln) amidotransferase subunit C</fullName>
    </recommendedName>
</protein>
<dbReference type="Pfam" id="PF02686">
    <property type="entry name" value="GatC"/>
    <property type="match status" value="1"/>
</dbReference>
<accession>A0A1G2DCB7</accession>
<dbReference type="InterPro" id="IPR003837">
    <property type="entry name" value="GatC"/>
</dbReference>
<dbReference type="GO" id="GO:0030956">
    <property type="term" value="C:glutamyl-tRNA(Gln) amidotransferase complex"/>
    <property type="evidence" value="ECO:0007669"/>
    <property type="project" value="TreeGrafter"/>
</dbReference>
<evidence type="ECO:0000313" key="1">
    <source>
        <dbReference type="EMBL" id="OGZ10580.1"/>
    </source>
</evidence>
<comment type="caution">
    <text evidence="1">The sequence shown here is derived from an EMBL/GenBank/DDBJ whole genome shotgun (WGS) entry which is preliminary data.</text>
</comment>
<sequence>MDKKEIARLASLARIKITDEEIPRIAENLARVVEYVSEIQRADIVESVALTPTAGTLHNVMREDTSPHETGLYTEAILENAPVREGDYIKVKKIL</sequence>
<name>A0A1G2DCB7_9BACT</name>
<dbReference type="Proteomes" id="UP000178099">
    <property type="component" value="Unassembled WGS sequence"/>
</dbReference>
<dbReference type="PANTHER" id="PTHR15004:SF0">
    <property type="entry name" value="GLUTAMYL-TRNA(GLN) AMIDOTRANSFERASE SUBUNIT C, MITOCHONDRIAL"/>
    <property type="match status" value="1"/>
</dbReference>
<proteinExistence type="predicted"/>
<dbReference type="EMBL" id="MHLN01000036">
    <property type="protein sequence ID" value="OGZ10580.1"/>
    <property type="molecule type" value="Genomic_DNA"/>
</dbReference>
<dbReference type="InterPro" id="IPR036113">
    <property type="entry name" value="Asp/Glu-ADT_sf_sub_c"/>
</dbReference>